<dbReference type="GO" id="GO:0003677">
    <property type="term" value="F:DNA binding"/>
    <property type="evidence" value="ECO:0007669"/>
    <property type="project" value="InterPro"/>
</dbReference>
<dbReference type="GO" id="GO:0006355">
    <property type="term" value="P:regulation of DNA-templated transcription"/>
    <property type="evidence" value="ECO:0007669"/>
    <property type="project" value="InterPro"/>
</dbReference>
<evidence type="ECO:0000313" key="3">
    <source>
        <dbReference type="Proteomes" id="UP000199031"/>
    </source>
</evidence>
<dbReference type="AlphaFoldDB" id="A0A1I5Z6Z7"/>
<sequence>MAQWFNMKPSLLRFWENEFDILKPRKNKKGDRLFRPEDVKNLRLIYYLLRQQKYSVEGARQYLKDNQKKAAMQVQLVESLTKFRSFLLEMRANLGA</sequence>
<evidence type="ECO:0000313" key="2">
    <source>
        <dbReference type="EMBL" id="SFQ52238.1"/>
    </source>
</evidence>
<accession>A0A1I5Z6Z7</accession>
<protein>
    <submittedName>
        <fullName evidence="2">MerR HTH family regulatory protein</fullName>
    </submittedName>
</protein>
<name>A0A1I5Z6Z7_9BACT</name>
<dbReference type="Pfam" id="PF13411">
    <property type="entry name" value="MerR_1"/>
    <property type="match status" value="1"/>
</dbReference>
<dbReference type="SUPFAM" id="SSF46955">
    <property type="entry name" value="Putative DNA-binding domain"/>
    <property type="match status" value="1"/>
</dbReference>
<feature type="domain" description="HTH merR-type" evidence="1">
    <location>
        <begin position="5"/>
        <end position="64"/>
    </location>
</feature>
<dbReference type="InterPro" id="IPR000551">
    <property type="entry name" value="MerR-type_HTH_dom"/>
</dbReference>
<organism evidence="2 3">
    <name type="scientific">Parafilimonas terrae</name>
    <dbReference type="NCBI Taxonomy" id="1465490"/>
    <lineage>
        <taxon>Bacteria</taxon>
        <taxon>Pseudomonadati</taxon>
        <taxon>Bacteroidota</taxon>
        <taxon>Chitinophagia</taxon>
        <taxon>Chitinophagales</taxon>
        <taxon>Chitinophagaceae</taxon>
        <taxon>Parafilimonas</taxon>
    </lineage>
</organism>
<gene>
    <name evidence="2" type="ORF">SAMN05444277_11731</name>
</gene>
<dbReference type="Proteomes" id="UP000199031">
    <property type="component" value="Unassembled WGS sequence"/>
</dbReference>
<dbReference type="STRING" id="1465490.SAMN05444277_11731"/>
<proteinExistence type="predicted"/>
<evidence type="ECO:0000259" key="1">
    <source>
        <dbReference type="Pfam" id="PF13411"/>
    </source>
</evidence>
<dbReference type="EMBL" id="FOXQ01000017">
    <property type="protein sequence ID" value="SFQ52238.1"/>
    <property type="molecule type" value="Genomic_DNA"/>
</dbReference>
<keyword evidence="3" id="KW-1185">Reference proteome</keyword>
<dbReference type="Gene3D" id="1.10.1660.10">
    <property type="match status" value="1"/>
</dbReference>
<reference evidence="2 3" key="1">
    <citation type="submission" date="2016-10" db="EMBL/GenBank/DDBJ databases">
        <authorList>
            <person name="de Groot N.N."/>
        </authorList>
    </citation>
    <scope>NUCLEOTIDE SEQUENCE [LARGE SCALE GENOMIC DNA]</scope>
    <source>
        <strain evidence="2 3">DSM 28286</strain>
    </source>
</reference>
<dbReference type="InterPro" id="IPR009061">
    <property type="entry name" value="DNA-bd_dom_put_sf"/>
</dbReference>